<evidence type="ECO:0000256" key="1">
    <source>
        <dbReference type="ARBA" id="ARBA00004141"/>
    </source>
</evidence>
<feature type="compositionally biased region" description="Basic residues" evidence="6">
    <location>
        <begin position="65"/>
        <end position="82"/>
    </location>
</feature>
<feature type="region of interest" description="Disordered" evidence="6">
    <location>
        <begin position="454"/>
        <end position="568"/>
    </location>
</feature>
<dbReference type="PANTHER" id="PTHR21535:SF51">
    <property type="entry name" value="MANGANESE RESISTANCE PROTEIN MNR2"/>
    <property type="match status" value="1"/>
</dbReference>
<evidence type="ECO:0000256" key="6">
    <source>
        <dbReference type="SAM" id="MobiDB-lite"/>
    </source>
</evidence>
<dbReference type="GO" id="GO:0010961">
    <property type="term" value="P:intracellular magnesium ion homeostasis"/>
    <property type="evidence" value="ECO:0007669"/>
    <property type="project" value="TreeGrafter"/>
</dbReference>
<dbReference type="SUPFAM" id="SSF143865">
    <property type="entry name" value="CorA soluble domain-like"/>
    <property type="match status" value="1"/>
</dbReference>
<dbReference type="Proteomes" id="UP000298493">
    <property type="component" value="Unassembled WGS sequence"/>
</dbReference>
<dbReference type="PANTHER" id="PTHR21535">
    <property type="entry name" value="MAGNESIUM AND COBALT TRANSPORT PROTEIN/MITOCHONDRIAL IMPORT INNER MEMBRANE TRANSLOCASE SUBUNIT TIM8"/>
    <property type="match status" value="1"/>
</dbReference>
<dbReference type="STRING" id="86259.A0A4Z1P3S9"/>
<feature type="compositionally biased region" description="Polar residues" evidence="6">
    <location>
        <begin position="141"/>
        <end position="151"/>
    </location>
</feature>
<dbReference type="AlphaFoldDB" id="A0A4Z1P3S9"/>
<dbReference type="FunFam" id="1.20.58.340:FF:000008">
    <property type="entry name" value="CorA family metal ion transporter"/>
    <property type="match status" value="1"/>
</dbReference>
<protein>
    <submittedName>
        <fullName evidence="8">Cora-domain-containing protein</fullName>
    </submittedName>
</protein>
<evidence type="ECO:0000256" key="4">
    <source>
        <dbReference type="ARBA" id="ARBA00022989"/>
    </source>
</evidence>
<sequence length="918" mass="102787">MAPPLEAQSGASNAPAENPSNAQAAASSSAQNPTGAQASAAIASASRRAIENENQIPNSQSGHPITKKKRHRGGKKHKKRRQSFAADPEPDDQASGRPGLMVLPEAASEEARESFYRLSRGQRGSATSLESEALLDHRDQNPLQARRQSIAQGAISGRLGSQPSVRITAHRPSIYSNGPQSRSRLHRAQNATDSEDDNSTDRAPLLGRSYRSKGDPPRGMTSGYGGVSSSPNALRHDPFHDRRPSKNSSRSSHRRIDRSQRPKSQDEEYDVNNPPSVPGSPKFGAEMGYDDVMLTGADLNRGRASDRGDTSRDALIDIDDNTPIDRVAGAASPSPGAFHRRMTLNPAEDDVCFPHEALTEIDESVIGDEDKQDYTRPKRRGRKVWPDLGILQAWADEEKEQRTTERIRARKVSEPLMVGGRLRPQKFAWHRAEEEEPMRFTYFNEDFQATLHSQSMSELPQEGQSFRNLFIPDPPLLSDSESEDDDDADPFLPHDNGNTRDNGSIRRKASMLSPGPIGRRSRAEFDRNSSRAASDRKSDASKANSSENTGENTREHTPVPKLAVETEESPKRYGTRPIWWLDVLSPTDAEMKLLSKSFGIHPLTAEDVMMQEQREKVELFRNYYFVNYRTFEQDTNSEDYMEPINMYVVVFREGVISFHFSQTPHPANVRRRIRQLKDYLILTTDWISYAIIDDITDAYAPLIQRIEEEVDVIDETILTLHAQEESAKSDSKFKNTVQRYLDDPGEKESDSGDTAIEAGDMLRRVGECRKKVMSLYRLLGNKADVIKGFAKRCNEQWDIAPKSEIGLYLGDIQDHIVTMTGNLSHYENLLSRAHSNYLAQINIRMNERAEKTNDVLGKLTVLGTIVLPMNIVTGMWGMNVPVPGQESTTVLWFWCITAGLVVFGFSSFFIAKRTYGIV</sequence>
<keyword evidence="9" id="KW-1185">Reference proteome</keyword>
<keyword evidence="3 7" id="KW-0812">Transmembrane</keyword>
<accession>A0A4Z1P3S9</accession>
<feature type="compositionally biased region" description="Basic and acidic residues" evidence="6">
    <location>
        <begin position="521"/>
        <end position="540"/>
    </location>
</feature>
<dbReference type="GO" id="GO:0000329">
    <property type="term" value="C:fungal-type vacuole membrane"/>
    <property type="evidence" value="ECO:0007669"/>
    <property type="project" value="TreeGrafter"/>
</dbReference>
<evidence type="ECO:0000313" key="9">
    <source>
        <dbReference type="Proteomes" id="UP000298493"/>
    </source>
</evidence>
<dbReference type="InterPro" id="IPR045863">
    <property type="entry name" value="CorA_TM1_TM2"/>
</dbReference>
<dbReference type="FunFam" id="1.20.58.340:FF:000014">
    <property type="entry name" value="CorA family metal ion transporter"/>
    <property type="match status" value="1"/>
</dbReference>
<feature type="compositionally biased region" description="Polar residues" evidence="6">
    <location>
        <begin position="52"/>
        <end position="63"/>
    </location>
</feature>
<keyword evidence="4 7" id="KW-1133">Transmembrane helix</keyword>
<dbReference type="InterPro" id="IPR045861">
    <property type="entry name" value="CorA_cytoplasmic_dom"/>
</dbReference>
<evidence type="ECO:0000256" key="5">
    <source>
        <dbReference type="ARBA" id="ARBA00023136"/>
    </source>
</evidence>
<gene>
    <name evidence="8" type="ORF">E6O75_ATG10912</name>
</gene>
<dbReference type="EMBL" id="SNSC02000008">
    <property type="protein sequence ID" value="TID22118.1"/>
    <property type="molecule type" value="Genomic_DNA"/>
</dbReference>
<feature type="compositionally biased region" description="Low complexity" evidence="6">
    <location>
        <begin position="11"/>
        <end position="47"/>
    </location>
</feature>
<evidence type="ECO:0000313" key="8">
    <source>
        <dbReference type="EMBL" id="TID22118.1"/>
    </source>
</evidence>
<dbReference type="CDD" id="cd12829">
    <property type="entry name" value="Alr1p-like"/>
    <property type="match status" value="1"/>
</dbReference>
<dbReference type="InterPro" id="IPR002523">
    <property type="entry name" value="MgTranspt_CorA/ZnTranspt_ZntB"/>
</dbReference>
<comment type="similarity">
    <text evidence="2">Belongs to the CorA metal ion transporter (MIT) (TC 1.A.35) family.</text>
</comment>
<dbReference type="GO" id="GO:0015095">
    <property type="term" value="F:magnesium ion transmembrane transporter activity"/>
    <property type="evidence" value="ECO:0007669"/>
    <property type="project" value="InterPro"/>
</dbReference>
<dbReference type="Pfam" id="PF01544">
    <property type="entry name" value="CorA"/>
    <property type="match status" value="2"/>
</dbReference>
<dbReference type="SUPFAM" id="SSF144083">
    <property type="entry name" value="Magnesium transport protein CorA, transmembrane region"/>
    <property type="match status" value="1"/>
</dbReference>
<dbReference type="Gene3D" id="1.20.58.340">
    <property type="entry name" value="Magnesium transport protein CorA, transmembrane region"/>
    <property type="match status" value="2"/>
</dbReference>
<evidence type="ECO:0000256" key="7">
    <source>
        <dbReference type="SAM" id="Phobius"/>
    </source>
</evidence>
<feature type="compositionally biased region" description="Acidic residues" evidence="6">
    <location>
        <begin position="480"/>
        <end position="489"/>
    </location>
</feature>
<evidence type="ECO:0000256" key="2">
    <source>
        <dbReference type="ARBA" id="ARBA00009765"/>
    </source>
</evidence>
<proteinExistence type="inferred from homology"/>
<evidence type="ECO:0000256" key="3">
    <source>
        <dbReference type="ARBA" id="ARBA00022692"/>
    </source>
</evidence>
<reference evidence="8 9" key="1">
    <citation type="submission" date="2019-04" db="EMBL/GenBank/DDBJ databases">
        <title>High contiguity whole genome sequence and gene annotation resource for two Venturia nashicola isolates.</title>
        <authorList>
            <person name="Prokchorchik M."/>
            <person name="Won K."/>
            <person name="Lee Y."/>
            <person name="Choi E.D."/>
            <person name="Segonzac C."/>
            <person name="Sohn K.H."/>
        </authorList>
    </citation>
    <scope>NUCLEOTIDE SEQUENCE [LARGE SCALE GENOMIC DNA]</scope>
    <source>
        <strain evidence="8 9">PRI2</strain>
    </source>
</reference>
<feature type="transmembrane region" description="Helical" evidence="7">
    <location>
        <begin position="890"/>
        <end position="911"/>
    </location>
</feature>
<feature type="region of interest" description="Disordered" evidence="6">
    <location>
        <begin position="1"/>
        <end position="287"/>
    </location>
</feature>
<name>A0A4Z1P3S9_9PEZI</name>
<feature type="compositionally biased region" description="Basic and acidic residues" evidence="6">
    <location>
        <begin position="234"/>
        <end position="244"/>
    </location>
</feature>
<comment type="caution">
    <text evidence="8">The sequence shown here is derived from an EMBL/GenBank/DDBJ whole genome shotgun (WGS) entry which is preliminary data.</text>
</comment>
<feature type="compositionally biased region" description="Basic and acidic residues" evidence="6">
    <location>
        <begin position="257"/>
        <end position="266"/>
    </location>
</feature>
<keyword evidence="5 7" id="KW-0472">Membrane</keyword>
<dbReference type="InterPro" id="IPR044089">
    <property type="entry name" value="Alr1-like"/>
</dbReference>
<dbReference type="Gene3D" id="3.30.460.20">
    <property type="entry name" value="CorA soluble domain-like"/>
    <property type="match status" value="1"/>
</dbReference>
<comment type="subcellular location">
    <subcellularLocation>
        <location evidence="1">Membrane</location>
        <topology evidence="1">Multi-pass membrane protein</topology>
    </subcellularLocation>
</comment>
<feature type="compositionally biased region" description="Polar residues" evidence="6">
    <location>
        <begin position="454"/>
        <end position="467"/>
    </location>
</feature>
<organism evidence="8 9">
    <name type="scientific">Venturia nashicola</name>
    <dbReference type="NCBI Taxonomy" id="86259"/>
    <lineage>
        <taxon>Eukaryota</taxon>
        <taxon>Fungi</taxon>
        <taxon>Dikarya</taxon>
        <taxon>Ascomycota</taxon>
        <taxon>Pezizomycotina</taxon>
        <taxon>Dothideomycetes</taxon>
        <taxon>Pleosporomycetidae</taxon>
        <taxon>Venturiales</taxon>
        <taxon>Venturiaceae</taxon>
        <taxon>Venturia</taxon>
    </lineage>
</organism>